<organism evidence="1 2">
    <name type="scientific">Pyricularia oryzae</name>
    <name type="common">Rice blast fungus</name>
    <name type="synonym">Magnaporthe oryzae</name>
    <dbReference type="NCBI Taxonomy" id="318829"/>
    <lineage>
        <taxon>Eukaryota</taxon>
        <taxon>Fungi</taxon>
        <taxon>Dikarya</taxon>
        <taxon>Ascomycota</taxon>
        <taxon>Pezizomycotina</taxon>
        <taxon>Sordariomycetes</taxon>
        <taxon>Sordariomycetidae</taxon>
        <taxon>Magnaporthales</taxon>
        <taxon>Pyriculariaceae</taxon>
        <taxon>Pyricularia</taxon>
    </lineage>
</organism>
<sequence length="130" mass="13898">MAGSLDGVQGDQVGADVASASVYLTLLRGCTISHERSVGICTRVEHVVSREGKPVRKGVVWQVLLENTSGLVVDSKLVPAVCGEKSPSAGCRPRVQECGADLSSRDGWVLDWTAVERTMESWLRNPGFDG</sequence>
<dbReference type="AlphaFoldDB" id="A0A4P7NRB2"/>
<evidence type="ECO:0000313" key="2">
    <source>
        <dbReference type="Proteomes" id="UP000294847"/>
    </source>
</evidence>
<gene>
    <name evidence="1" type="ORF">PoMZ_06530</name>
</gene>
<reference evidence="1 2" key="1">
    <citation type="journal article" date="2019" name="Mol. Biol. Evol.">
        <title>Blast fungal genomes show frequent chromosomal changes, gene gains and losses, and effector gene turnover.</title>
        <authorList>
            <person name="Gomez Luciano L.B."/>
            <person name="Jason Tsai I."/>
            <person name="Chuma I."/>
            <person name="Tosa Y."/>
            <person name="Chen Y.H."/>
            <person name="Li J.Y."/>
            <person name="Li M.Y."/>
            <person name="Jade Lu M.Y."/>
            <person name="Nakayashiki H."/>
            <person name="Li W.H."/>
        </authorList>
    </citation>
    <scope>NUCLEOTIDE SEQUENCE [LARGE SCALE GENOMIC DNA]</scope>
    <source>
        <strain evidence="1">MZ5-1-6</strain>
    </source>
</reference>
<protein>
    <submittedName>
        <fullName evidence="1">Uncharacterized protein</fullName>
    </submittedName>
</protein>
<name>A0A4P7NRB2_PYROR</name>
<evidence type="ECO:0000313" key="1">
    <source>
        <dbReference type="EMBL" id="QBZ64829.1"/>
    </source>
</evidence>
<dbReference type="Proteomes" id="UP000294847">
    <property type="component" value="Chromosome 6"/>
</dbReference>
<accession>A0A4P7NRB2</accession>
<proteinExistence type="predicted"/>
<dbReference type="EMBL" id="CP034209">
    <property type="protein sequence ID" value="QBZ64829.1"/>
    <property type="molecule type" value="Genomic_DNA"/>
</dbReference>